<evidence type="ECO:0000256" key="5">
    <source>
        <dbReference type="ARBA" id="ARBA00022679"/>
    </source>
</evidence>
<dbReference type="EMBL" id="JBHMDG010000020">
    <property type="protein sequence ID" value="MFB9314390.1"/>
    <property type="molecule type" value="Genomic_DNA"/>
</dbReference>
<evidence type="ECO:0000256" key="1">
    <source>
        <dbReference type="ARBA" id="ARBA00000085"/>
    </source>
</evidence>
<dbReference type="SUPFAM" id="SSF55785">
    <property type="entry name" value="PYP-like sensor domain (PAS domain)"/>
    <property type="match status" value="1"/>
</dbReference>
<dbReference type="InterPro" id="IPR004358">
    <property type="entry name" value="Sig_transdc_His_kin-like_C"/>
</dbReference>
<dbReference type="InterPro" id="IPR003661">
    <property type="entry name" value="HisK_dim/P_dom"/>
</dbReference>
<reference evidence="9 10" key="1">
    <citation type="submission" date="2024-09" db="EMBL/GenBank/DDBJ databases">
        <authorList>
            <person name="Sun Q."/>
            <person name="Mori K."/>
        </authorList>
    </citation>
    <scope>NUCLEOTIDE SEQUENCE [LARGE SCALE GENOMIC DNA]</scope>
    <source>
        <strain evidence="9 10">JCM 9626</strain>
    </source>
</reference>
<evidence type="ECO:0000256" key="6">
    <source>
        <dbReference type="ARBA" id="ARBA00022777"/>
    </source>
</evidence>
<keyword evidence="10" id="KW-1185">Reference proteome</keyword>
<dbReference type="SMART" id="SM00388">
    <property type="entry name" value="HisKA"/>
    <property type="match status" value="1"/>
</dbReference>
<dbReference type="SUPFAM" id="SSF55874">
    <property type="entry name" value="ATPase domain of HSP90 chaperone/DNA topoisomerase II/histidine kinase"/>
    <property type="match status" value="1"/>
</dbReference>
<evidence type="ECO:0000256" key="7">
    <source>
        <dbReference type="ARBA" id="ARBA00023012"/>
    </source>
</evidence>
<dbReference type="CDD" id="cd00082">
    <property type="entry name" value="HisKA"/>
    <property type="match status" value="1"/>
</dbReference>
<dbReference type="Gene3D" id="3.30.565.10">
    <property type="entry name" value="Histidine kinase-like ATPase, C-terminal domain"/>
    <property type="match status" value="1"/>
</dbReference>
<dbReference type="PRINTS" id="PR00344">
    <property type="entry name" value="BCTRLSENSOR"/>
</dbReference>
<keyword evidence="7" id="KW-0902">Two-component regulatory system</keyword>
<comment type="subcellular location">
    <subcellularLocation>
        <location evidence="2">Cell membrane</location>
    </subcellularLocation>
</comment>
<dbReference type="InterPro" id="IPR035965">
    <property type="entry name" value="PAS-like_dom_sf"/>
</dbReference>
<dbReference type="InterPro" id="IPR005467">
    <property type="entry name" value="His_kinase_dom"/>
</dbReference>
<name>A0ABV5KF17_9ACTN</name>
<dbReference type="GO" id="GO:0005524">
    <property type="term" value="F:ATP binding"/>
    <property type="evidence" value="ECO:0007669"/>
    <property type="project" value="UniProtKB-KW"/>
</dbReference>
<dbReference type="SUPFAM" id="SSF47384">
    <property type="entry name" value="Homodimeric domain of signal transducing histidine kinase"/>
    <property type="match status" value="1"/>
</dbReference>
<keyword evidence="9" id="KW-0547">Nucleotide-binding</keyword>
<dbReference type="CDD" id="cd00075">
    <property type="entry name" value="HATPase"/>
    <property type="match status" value="1"/>
</dbReference>
<evidence type="ECO:0000256" key="4">
    <source>
        <dbReference type="ARBA" id="ARBA00022553"/>
    </source>
</evidence>
<dbReference type="CDD" id="cd00130">
    <property type="entry name" value="PAS"/>
    <property type="match status" value="1"/>
</dbReference>
<dbReference type="PROSITE" id="PS50109">
    <property type="entry name" value="HIS_KIN"/>
    <property type="match status" value="1"/>
</dbReference>
<dbReference type="Proteomes" id="UP001589750">
    <property type="component" value="Unassembled WGS sequence"/>
</dbReference>
<feature type="domain" description="Histidine kinase" evidence="8">
    <location>
        <begin position="131"/>
        <end position="345"/>
    </location>
</feature>
<dbReference type="Gene3D" id="1.10.287.130">
    <property type="match status" value="1"/>
</dbReference>
<dbReference type="SMART" id="SM00387">
    <property type="entry name" value="HATPase_c"/>
    <property type="match status" value="1"/>
</dbReference>
<dbReference type="PANTHER" id="PTHR43711:SF1">
    <property type="entry name" value="HISTIDINE KINASE 1"/>
    <property type="match status" value="1"/>
</dbReference>
<gene>
    <name evidence="9" type="ORF">ACFFRI_15140</name>
</gene>
<dbReference type="Pfam" id="PF00512">
    <property type="entry name" value="HisKA"/>
    <property type="match status" value="1"/>
</dbReference>
<keyword evidence="4" id="KW-0597">Phosphoprotein</keyword>
<accession>A0ABV5KF17</accession>
<dbReference type="RefSeq" id="WP_140007201.1">
    <property type="nucleotide sequence ID" value="NZ_JBHMDG010000020.1"/>
</dbReference>
<comment type="caution">
    <text evidence="9">The sequence shown here is derived from an EMBL/GenBank/DDBJ whole genome shotgun (WGS) entry which is preliminary data.</text>
</comment>
<dbReference type="InterPro" id="IPR003594">
    <property type="entry name" value="HATPase_dom"/>
</dbReference>
<dbReference type="InterPro" id="IPR036097">
    <property type="entry name" value="HisK_dim/P_sf"/>
</dbReference>
<evidence type="ECO:0000313" key="10">
    <source>
        <dbReference type="Proteomes" id="UP001589750"/>
    </source>
</evidence>
<keyword evidence="5" id="KW-0808">Transferase</keyword>
<sequence length="350" mass="37468">MPHATAQELADELPDGVVLADAQGVVTLVSALARRMLGPSAEPGRPLAEVLRLQDQDAQAWTAANTPYAGLRTRTAVPEQPWLLPDGTEVLVAARLHRAERLGPVTRVAITLRSGRGRARLDRERSDLVATVAHELRSPLTGVKGFVQALLNRWDKLNDEQKKLMLTTVAADSDRLSRLIAELLDVARIDTGRLQLYPRPSDAGVLVGRIVESVGAGTAREIDLVTDADLPQVHVDPDKFTQVATNLVENAVRHGDGLVTVRVEREPHPDAPDGVRLTVSDEGGGIPPELRRRIFTKFWTGGTTGGSGLGLYIVNGLVRAHGGTVSVDNGPDGGAVLSCTWPGLPDDIFG</sequence>
<dbReference type="InterPro" id="IPR000014">
    <property type="entry name" value="PAS"/>
</dbReference>
<evidence type="ECO:0000259" key="8">
    <source>
        <dbReference type="PROSITE" id="PS50109"/>
    </source>
</evidence>
<dbReference type="Gene3D" id="3.30.450.20">
    <property type="entry name" value="PAS domain"/>
    <property type="match status" value="1"/>
</dbReference>
<evidence type="ECO:0000256" key="3">
    <source>
        <dbReference type="ARBA" id="ARBA00012438"/>
    </source>
</evidence>
<keyword evidence="6" id="KW-0418">Kinase</keyword>
<proteinExistence type="predicted"/>
<dbReference type="EC" id="2.7.13.3" evidence="3"/>
<evidence type="ECO:0000313" key="9">
    <source>
        <dbReference type="EMBL" id="MFB9314390.1"/>
    </source>
</evidence>
<dbReference type="PANTHER" id="PTHR43711">
    <property type="entry name" value="TWO-COMPONENT HISTIDINE KINASE"/>
    <property type="match status" value="1"/>
</dbReference>
<dbReference type="InterPro" id="IPR036890">
    <property type="entry name" value="HATPase_C_sf"/>
</dbReference>
<protein>
    <recommendedName>
        <fullName evidence="3">histidine kinase</fullName>
        <ecNumber evidence="3">2.7.13.3</ecNumber>
    </recommendedName>
</protein>
<evidence type="ECO:0000256" key="2">
    <source>
        <dbReference type="ARBA" id="ARBA00004236"/>
    </source>
</evidence>
<organism evidence="9 10">
    <name type="scientific">Nocardioides plantarum</name>
    <dbReference type="NCBI Taxonomy" id="29299"/>
    <lineage>
        <taxon>Bacteria</taxon>
        <taxon>Bacillati</taxon>
        <taxon>Actinomycetota</taxon>
        <taxon>Actinomycetes</taxon>
        <taxon>Propionibacteriales</taxon>
        <taxon>Nocardioidaceae</taxon>
        <taxon>Nocardioides</taxon>
    </lineage>
</organism>
<dbReference type="InterPro" id="IPR050736">
    <property type="entry name" value="Sensor_HK_Regulatory"/>
</dbReference>
<dbReference type="Pfam" id="PF02518">
    <property type="entry name" value="HATPase_c"/>
    <property type="match status" value="1"/>
</dbReference>
<keyword evidence="9" id="KW-0067">ATP-binding</keyword>
<comment type="catalytic activity">
    <reaction evidence="1">
        <text>ATP + protein L-histidine = ADP + protein N-phospho-L-histidine.</text>
        <dbReference type="EC" id="2.7.13.3"/>
    </reaction>
</comment>